<dbReference type="Gene3D" id="2.60.40.10">
    <property type="entry name" value="Immunoglobulins"/>
    <property type="match status" value="1"/>
</dbReference>
<evidence type="ECO:0000256" key="6">
    <source>
        <dbReference type="SAM" id="Phobius"/>
    </source>
</evidence>
<dbReference type="InterPro" id="IPR007110">
    <property type="entry name" value="Ig-like_dom"/>
</dbReference>
<dbReference type="SMART" id="SM00408">
    <property type="entry name" value="IGc2"/>
    <property type="match status" value="1"/>
</dbReference>
<keyword evidence="6" id="KW-1133">Transmembrane helix</keyword>
<keyword evidence="6" id="KW-0472">Membrane</keyword>
<evidence type="ECO:0000313" key="8">
    <source>
        <dbReference type="EMBL" id="GLD72874.1"/>
    </source>
</evidence>
<name>A0AAD3NKP9_LATJO</name>
<dbReference type="SMART" id="SM00409">
    <property type="entry name" value="IG"/>
    <property type="match status" value="1"/>
</dbReference>
<dbReference type="Pfam" id="PF13927">
    <property type="entry name" value="Ig_3"/>
    <property type="match status" value="1"/>
</dbReference>
<dbReference type="Proteomes" id="UP001279410">
    <property type="component" value="Unassembled WGS sequence"/>
</dbReference>
<evidence type="ECO:0000313" key="9">
    <source>
        <dbReference type="Proteomes" id="UP001279410"/>
    </source>
</evidence>
<feature type="transmembrane region" description="Helical" evidence="6">
    <location>
        <begin position="154"/>
        <end position="178"/>
    </location>
</feature>
<feature type="domain" description="Ig-like" evidence="7">
    <location>
        <begin position="75"/>
        <end position="153"/>
    </location>
</feature>
<sequence length="232" mass="25870">MFLRPISCTKITGPTVTLIAGNSTATLSCRQQRDHDQDLAEDGKHSVCQLLMLLWRRRLLISPLQKEAGGLVLRPKRGNRSDTVEVNDHLTLTCSAASIPPANFAWRFNGLMTDVKTAQFTIEKVAFKNAGTYTCEAHNAITGKTTTYKHTLSVTVYFVSLVVFVVVIVLLLVIYLLLLFKWMKNRKSCSSNGTNLELSVNHEKCEDSTYQSLSPATRDQDQTYSTLSHDAV</sequence>
<proteinExistence type="predicted"/>
<keyword evidence="6" id="KW-0812">Transmembrane</keyword>
<dbReference type="SUPFAM" id="SSF48726">
    <property type="entry name" value="Immunoglobulin"/>
    <property type="match status" value="1"/>
</dbReference>
<keyword evidence="4" id="KW-0393">Immunoglobulin domain</keyword>
<protein>
    <submittedName>
        <fullName evidence="8">Carcinoembryonic antigen-related cell adhesion molecule 1-like isoform X1</fullName>
    </submittedName>
</protein>
<keyword evidence="2" id="KW-1015">Disulfide bond</keyword>
<reference evidence="8" key="1">
    <citation type="submission" date="2022-08" db="EMBL/GenBank/DDBJ databases">
        <title>Genome sequencing of akame (Lates japonicus).</title>
        <authorList>
            <person name="Hashiguchi Y."/>
            <person name="Takahashi H."/>
        </authorList>
    </citation>
    <scope>NUCLEOTIDE SEQUENCE</scope>
    <source>
        <strain evidence="8">Kochi</strain>
    </source>
</reference>
<evidence type="ECO:0000256" key="4">
    <source>
        <dbReference type="ARBA" id="ARBA00023319"/>
    </source>
</evidence>
<evidence type="ECO:0000256" key="5">
    <source>
        <dbReference type="SAM" id="MobiDB-lite"/>
    </source>
</evidence>
<accession>A0AAD3NKP9</accession>
<gene>
    <name evidence="8" type="ORF">AKAME5_002419900</name>
</gene>
<dbReference type="AlphaFoldDB" id="A0AAD3NKP9"/>
<dbReference type="EMBL" id="BRZM01001278">
    <property type="protein sequence ID" value="GLD72874.1"/>
    <property type="molecule type" value="Genomic_DNA"/>
</dbReference>
<dbReference type="InterPro" id="IPR003598">
    <property type="entry name" value="Ig_sub2"/>
</dbReference>
<evidence type="ECO:0000256" key="1">
    <source>
        <dbReference type="ARBA" id="ARBA00022729"/>
    </source>
</evidence>
<keyword evidence="9" id="KW-1185">Reference proteome</keyword>
<dbReference type="InterPro" id="IPR036179">
    <property type="entry name" value="Ig-like_dom_sf"/>
</dbReference>
<keyword evidence="1" id="KW-0732">Signal</keyword>
<dbReference type="PANTHER" id="PTHR44337">
    <property type="entry name" value="CARCINOEMBRYONIC ANTIGEN-RELATED CELL ADHESION MOLECULE 8"/>
    <property type="match status" value="1"/>
</dbReference>
<dbReference type="InterPro" id="IPR013783">
    <property type="entry name" value="Ig-like_fold"/>
</dbReference>
<evidence type="ECO:0000256" key="3">
    <source>
        <dbReference type="ARBA" id="ARBA00023180"/>
    </source>
</evidence>
<comment type="caution">
    <text evidence="8">The sequence shown here is derived from an EMBL/GenBank/DDBJ whole genome shotgun (WGS) entry which is preliminary data.</text>
</comment>
<organism evidence="8 9">
    <name type="scientific">Lates japonicus</name>
    <name type="common">Japanese lates</name>
    <dbReference type="NCBI Taxonomy" id="270547"/>
    <lineage>
        <taxon>Eukaryota</taxon>
        <taxon>Metazoa</taxon>
        <taxon>Chordata</taxon>
        <taxon>Craniata</taxon>
        <taxon>Vertebrata</taxon>
        <taxon>Euteleostomi</taxon>
        <taxon>Actinopterygii</taxon>
        <taxon>Neopterygii</taxon>
        <taxon>Teleostei</taxon>
        <taxon>Neoteleostei</taxon>
        <taxon>Acanthomorphata</taxon>
        <taxon>Carangaria</taxon>
        <taxon>Carangaria incertae sedis</taxon>
        <taxon>Centropomidae</taxon>
        <taxon>Lates</taxon>
    </lineage>
</organism>
<keyword evidence="3" id="KW-0325">Glycoprotein</keyword>
<evidence type="ECO:0000259" key="7">
    <source>
        <dbReference type="PROSITE" id="PS50835"/>
    </source>
</evidence>
<dbReference type="InterPro" id="IPR052598">
    <property type="entry name" value="IgSF_CEA-related"/>
</dbReference>
<dbReference type="PANTHER" id="PTHR44337:SF20">
    <property type="entry name" value="CARCINOEMBRYONIC ANTIGEN-RELATED CELL ADHESION MOLECULE 5-RELATED"/>
    <property type="match status" value="1"/>
</dbReference>
<dbReference type="InterPro" id="IPR003599">
    <property type="entry name" value="Ig_sub"/>
</dbReference>
<dbReference type="CDD" id="cd00096">
    <property type="entry name" value="Ig"/>
    <property type="match status" value="1"/>
</dbReference>
<feature type="region of interest" description="Disordered" evidence="5">
    <location>
        <begin position="211"/>
        <end position="232"/>
    </location>
</feature>
<dbReference type="PROSITE" id="PS50835">
    <property type="entry name" value="IG_LIKE"/>
    <property type="match status" value="1"/>
</dbReference>
<dbReference type="PROSITE" id="PS51257">
    <property type="entry name" value="PROKAR_LIPOPROTEIN"/>
    <property type="match status" value="1"/>
</dbReference>
<evidence type="ECO:0000256" key="2">
    <source>
        <dbReference type="ARBA" id="ARBA00023157"/>
    </source>
</evidence>